<evidence type="ECO:0000313" key="1">
    <source>
        <dbReference type="EMBL" id="CAC5397903.1"/>
    </source>
</evidence>
<name>A0A6J8CN28_MYTCO</name>
<keyword evidence="2" id="KW-1185">Reference proteome</keyword>
<sequence length="187" mass="21813">MGDGKNNDANILTHIIKRNIEKITDWLQEDDILIVDRGFRDSLDQIDSTDFDIEFPRLNEEELRNLTLGNISMKMAKSYTEEHFDSEGYEISFYKIQSRHISSKCYQLWISFNECVVLGWYCKCKIGSRVVGMCSHIASVIWYLGFGRYTDKQFRINNWGQYLLDAKNIPEPEEIDASDDEATVTEE</sequence>
<proteinExistence type="predicted"/>
<evidence type="ECO:0000313" key="2">
    <source>
        <dbReference type="Proteomes" id="UP000507470"/>
    </source>
</evidence>
<reference evidence="1 2" key="1">
    <citation type="submission" date="2020-06" db="EMBL/GenBank/DDBJ databases">
        <authorList>
            <person name="Li R."/>
            <person name="Bekaert M."/>
        </authorList>
    </citation>
    <scope>NUCLEOTIDE SEQUENCE [LARGE SCALE GENOMIC DNA]</scope>
    <source>
        <strain evidence="2">wild</strain>
    </source>
</reference>
<protein>
    <recommendedName>
        <fullName evidence="3">SWIM-type domain-containing protein</fullName>
    </recommendedName>
</protein>
<gene>
    <name evidence="1" type="ORF">MCOR_32308</name>
</gene>
<dbReference type="Proteomes" id="UP000507470">
    <property type="component" value="Unassembled WGS sequence"/>
</dbReference>
<dbReference type="AlphaFoldDB" id="A0A6J8CN28"/>
<organism evidence="1 2">
    <name type="scientific">Mytilus coruscus</name>
    <name type="common">Sea mussel</name>
    <dbReference type="NCBI Taxonomy" id="42192"/>
    <lineage>
        <taxon>Eukaryota</taxon>
        <taxon>Metazoa</taxon>
        <taxon>Spiralia</taxon>
        <taxon>Lophotrochozoa</taxon>
        <taxon>Mollusca</taxon>
        <taxon>Bivalvia</taxon>
        <taxon>Autobranchia</taxon>
        <taxon>Pteriomorphia</taxon>
        <taxon>Mytilida</taxon>
        <taxon>Mytiloidea</taxon>
        <taxon>Mytilidae</taxon>
        <taxon>Mytilinae</taxon>
        <taxon>Mytilus</taxon>
    </lineage>
</organism>
<accession>A0A6J8CN28</accession>
<dbReference type="EMBL" id="CACVKT020005775">
    <property type="protein sequence ID" value="CAC5397903.1"/>
    <property type="molecule type" value="Genomic_DNA"/>
</dbReference>
<evidence type="ECO:0008006" key="3">
    <source>
        <dbReference type="Google" id="ProtNLM"/>
    </source>
</evidence>